<proteinExistence type="predicted"/>
<protein>
    <submittedName>
        <fullName evidence="1">Adenylate kinase family enzyme</fullName>
    </submittedName>
</protein>
<name>A0A7X0HMS5_9BACI</name>
<keyword evidence="1" id="KW-0418">Kinase</keyword>
<evidence type="ECO:0000313" key="1">
    <source>
        <dbReference type="EMBL" id="MBB6443685.1"/>
    </source>
</evidence>
<keyword evidence="1" id="KW-0808">Transferase</keyword>
<sequence length="118" mass="13630">MMASTLLLMTACENKEQADSLSLASNSKQIVFFSDEEEYEEEISYYNAIIELKKEYPEEIKNMKVLTASEVEEYYNTFRVNHCPAILVYYHNHVIVQIQGDAETRDIINPIANALSRN</sequence>
<keyword evidence="2" id="KW-1185">Reference proteome</keyword>
<comment type="caution">
    <text evidence="1">The sequence shown here is derived from an EMBL/GenBank/DDBJ whole genome shotgun (WGS) entry which is preliminary data.</text>
</comment>
<dbReference type="AlphaFoldDB" id="A0A7X0HMS5"/>
<gene>
    <name evidence="1" type="ORF">HNR53_000273</name>
</gene>
<organism evidence="1 2">
    <name type="scientific">Bacillus benzoevorans</name>
    <dbReference type="NCBI Taxonomy" id="1456"/>
    <lineage>
        <taxon>Bacteria</taxon>
        <taxon>Bacillati</taxon>
        <taxon>Bacillota</taxon>
        <taxon>Bacilli</taxon>
        <taxon>Bacillales</taxon>
        <taxon>Bacillaceae</taxon>
        <taxon>Bacillus</taxon>
    </lineage>
</organism>
<dbReference type="Proteomes" id="UP000531594">
    <property type="component" value="Unassembled WGS sequence"/>
</dbReference>
<accession>A0A7X0HMS5</accession>
<dbReference type="GO" id="GO:0016301">
    <property type="term" value="F:kinase activity"/>
    <property type="evidence" value="ECO:0007669"/>
    <property type="project" value="UniProtKB-KW"/>
</dbReference>
<evidence type="ECO:0000313" key="2">
    <source>
        <dbReference type="Proteomes" id="UP000531594"/>
    </source>
</evidence>
<reference evidence="1 2" key="1">
    <citation type="submission" date="2020-08" db="EMBL/GenBank/DDBJ databases">
        <title>Genomic Encyclopedia of Type Strains, Phase IV (KMG-IV): sequencing the most valuable type-strain genomes for metagenomic binning, comparative biology and taxonomic classification.</title>
        <authorList>
            <person name="Goeker M."/>
        </authorList>
    </citation>
    <scope>NUCLEOTIDE SEQUENCE [LARGE SCALE GENOMIC DNA]</scope>
    <source>
        <strain evidence="1 2">DSM 5391</strain>
    </source>
</reference>
<dbReference type="EMBL" id="JACHGK010000001">
    <property type="protein sequence ID" value="MBB6443685.1"/>
    <property type="molecule type" value="Genomic_DNA"/>
</dbReference>